<dbReference type="Proteomes" id="UP000375690">
    <property type="component" value="Unassembled WGS sequence"/>
</dbReference>
<proteinExistence type="predicted"/>
<dbReference type="EMBL" id="VWFC01000001">
    <property type="protein sequence ID" value="KAB1331216.1"/>
    <property type="molecule type" value="Genomic_DNA"/>
</dbReference>
<evidence type="ECO:0008006" key="3">
    <source>
        <dbReference type="Google" id="ProtNLM"/>
    </source>
</evidence>
<dbReference type="RefSeq" id="WP_272196903.1">
    <property type="nucleotide sequence ID" value="NZ_CP113514.1"/>
</dbReference>
<protein>
    <recommendedName>
        <fullName evidence="3">DUF4355 domain-containing protein</fullName>
    </recommendedName>
</protein>
<organism evidence="1 2">
    <name type="scientific">Bacteroides ovatus</name>
    <dbReference type="NCBI Taxonomy" id="28116"/>
    <lineage>
        <taxon>Bacteria</taxon>
        <taxon>Pseudomonadati</taxon>
        <taxon>Bacteroidota</taxon>
        <taxon>Bacteroidia</taxon>
        <taxon>Bacteroidales</taxon>
        <taxon>Bacteroidaceae</taxon>
        <taxon>Bacteroides</taxon>
    </lineage>
</organism>
<evidence type="ECO:0000313" key="2">
    <source>
        <dbReference type="Proteomes" id="UP000375690"/>
    </source>
</evidence>
<accession>A0A6A1XPY3</accession>
<evidence type="ECO:0000313" key="1">
    <source>
        <dbReference type="EMBL" id="KAB1331216.1"/>
    </source>
</evidence>
<sequence>MKKKLLEALKTKFVGVDEAILERIATKKTEGVTDESQITGIVDGINFQDVVKSYGDYRANEANVSSIKNYEEKHGLKDGKPITAGGEGVDGNKGVKTSYTTEELDSYFTSKLEAAIKPYKDEIETLKKDKSQTDRQAAISNAMKKLGLTEDEMQFVTVPEDKDPEEYLTGYKQHLITKGLKPAEDNGSQASDSQVQDAVAADWLKSLGVPEQNV</sequence>
<comment type="caution">
    <text evidence="1">The sequence shown here is derived from an EMBL/GenBank/DDBJ whole genome shotgun (WGS) entry which is preliminary data.</text>
</comment>
<gene>
    <name evidence="1" type="ORF">F3B53_00150</name>
</gene>
<reference evidence="1 2" key="1">
    <citation type="journal article" date="2019" name="Nat. Med.">
        <title>A library of human gut bacterial isolates paired with longitudinal multiomics data enables mechanistic microbiome research.</title>
        <authorList>
            <person name="Poyet M."/>
            <person name="Groussin M."/>
            <person name="Gibbons S.M."/>
            <person name="Avila-Pacheco J."/>
            <person name="Jiang X."/>
            <person name="Kearney S.M."/>
            <person name="Perrotta A.R."/>
            <person name="Berdy B."/>
            <person name="Zhao S."/>
            <person name="Lieberman T.D."/>
            <person name="Swanson P.K."/>
            <person name="Smith M."/>
            <person name="Roesemann S."/>
            <person name="Alexander J.E."/>
            <person name="Rich S.A."/>
            <person name="Livny J."/>
            <person name="Vlamakis H."/>
            <person name="Clish C."/>
            <person name="Bullock K."/>
            <person name="Deik A."/>
            <person name="Scott J."/>
            <person name="Pierce K.A."/>
            <person name="Xavier R.J."/>
            <person name="Alm E.J."/>
        </authorList>
    </citation>
    <scope>NUCLEOTIDE SEQUENCE [LARGE SCALE GENOMIC DNA]</scope>
    <source>
        <strain evidence="1 2">BIOML-A2</strain>
    </source>
</reference>
<dbReference type="AlphaFoldDB" id="A0A6A1XPY3"/>
<name>A0A6A1XPY3_BACOV</name>